<evidence type="ECO:0000313" key="3">
    <source>
        <dbReference type="Proteomes" id="UP000273083"/>
    </source>
</evidence>
<dbReference type="RefSeq" id="WP_170164311.1">
    <property type="nucleotide sequence ID" value="NZ_RJVG01000005.1"/>
</dbReference>
<gene>
    <name evidence="2" type="ORF">EDD66_105129</name>
</gene>
<proteinExistence type="predicted"/>
<sequence length="51" mass="5971">MESVLDLIYQTFIVVIFCFALSLLLLLYNSCNQTIDETKNVLYRQHGIMEN</sequence>
<organism evidence="2 3">
    <name type="scientific">Mobilisporobacter senegalensis</name>
    <dbReference type="NCBI Taxonomy" id="1329262"/>
    <lineage>
        <taxon>Bacteria</taxon>
        <taxon>Bacillati</taxon>
        <taxon>Bacillota</taxon>
        <taxon>Clostridia</taxon>
        <taxon>Lachnospirales</taxon>
        <taxon>Lachnospiraceae</taxon>
        <taxon>Mobilisporobacter</taxon>
    </lineage>
</organism>
<keyword evidence="1" id="KW-0812">Transmembrane</keyword>
<reference evidence="2 3" key="1">
    <citation type="submission" date="2018-11" db="EMBL/GenBank/DDBJ databases">
        <title>Genomic Encyclopedia of Type Strains, Phase IV (KMG-IV): sequencing the most valuable type-strain genomes for metagenomic binning, comparative biology and taxonomic classification.</title>
        <authorList>
            <person name="Goeker M."/>
        </authorList>
    </citation>
    <scope>NUCLEOTIDE SEQUENCE [LARGE SCALE GENOMIC DNA]</scope>
    <source>
        <strain evidence="2 3">DSM 26537</strain>
    </source>
</reference>
<protein>
    <submittedName>
        <fullName evidence="2">Uncharacterized protein</fullName>
    </submittedName>
</protein>
<dbReference type="EMBL" id="RJVG01000005">
    <property type="protein sequence ID" value="ROR28190.1"/>
    <property type="molecule type" value="Genomic_DNA"/>
</dbReference>
<dbReference type="AlphaFoldDB" id="A0A3N1XNB5"/>
<dbReference type="Proteomes" id="UP000273083">
    <property type="component" value="Unassembled WGS sequence"/>
</dbReference>
<feature type="transmembrane region" description="Helical" evidence="1">
    <location>
        <begin position="7"/>
        <end position="28"/>
    </location>
</feature>
<evidence type="ECO:0000313" key="2">
    <source>
        <dbReference type="EMBL" id="ROR28190.1"/>
    </source>
</evidence>
<keyword evidence="3" id="KW-1185">Reference proteome</keyword>
<name>A0A3N1XNB5_9FIRM</name>
<comment type="caution">
    <text evidence="2">The sequence shown here is derived from an EMBL/GenBank/DDBJ whole genome shotgun (WGS) entry which is preliminary data.</text>
</comment>
<keyword evidence="1" id="KW-0472">Membrane</keyword>
<evidence type="ECO:0000256" key="1">
    <source>
        <dbReference type="SAM" id="Phobius"/>
    </source>
</evidence>
<accession>A0A3N1XNB5</accession>
<keyword evidence="1" id="KW-1133">Transmembrane helix</keyword>